<dbReference type="Proteomes" id="UP000789342">
    <property type="component" value="Unassembled WGS sequence"/>
</dbReference>
<name>A0A9N9BJM0_9GLOM</name>
<feature type="transmembrane region" description="Helical" evidence="11">
    <location>
        <begin position="331"/>
        <end position="350"/>
    </location>
</feature>
<dbReference type="GO" id="GO:0030428">
    <property type="term" value="C:cell septum"/>
    <property type="evidence" value="ECO:0007669"/>
    <property type="project" value="TreeGrafter"/>
</dbReference>
<keyword evidence="6 11" id="KW-0812">Transmembrane</keyword>
<feature type="non-terminal residue" evidence="12">
    <location>
        <position position="1"/>
    </location>
</feature>
<dbReference type="GO" id="GO:0005886">
    <property type="term" value="C:plasma membrane"/>
    <property type="evidence" value="ECO:0007669"/>
    <property type="project" value="UniProtKB-SubCell"/>
</dbReference>
<feature type="transmembrane region" description="Helical" evidence="11">
    <location>
        <begin position="500"/>
        <end position="519"/>
    </location>
</feature>
<proteinExistence type="inferred from homology"/>
<dbReference type="CDD" id="cd04190">
    <property type="entry name" value="Chitin_synth_C"/>
    <property type="match status" value="1"/>
</dbReference>
<dbReference type="PANTHER" id="PTHR22914:SF9">
    <property type="entry name" value="CHITIN SYNTHASE 1"/>
    <property type="match status" value="1"/>
</dbReference>
<protein>
    <recommendedName>
        <fullName evidence="2 11">Chitin synthase</fullName>
        <ecNumber evidence="2 11">2.4.1.16</ecNumber>
    </recommendedName>
</protein>
<dbReference type="OrthoDB" id="26569at2759"/>
<evidence type="ECO:0000256" key="2">
    <source>
        <dbReference type="ARBA" id="ARBA00012543"/>
    </source>
</evidence>
<reference evidence="12" key="1">
    <citation type="submission" date="2021-06" db="EMBL/GenBank/DDBJ databases">
        <authorList>
            <person name="Kallberg Y."/>
            <person name="Tangrot J."/>
            <person name="Rosling A."/>
        </authorList>
    </citation>
    <scope>NUCLEOTIDE SEQUENCE</scope>
    <source>
        <strain evidence="12">CL551</strain>
    </source>
</reference>
<keyword evidence="13" id="KW-1185">Reference proteome</keyword>
<dbReference type="SUPFAM" id="SSF53448">
    <property type="entry name" value="Nucleotide-diphospho-sugar transferases"/>
    <property type="match status" value="1"/>
</dbReference>
<feature type="transmembrane region" description="Helical" evidence="11">
    <location>
        <begin position="476"/>
        <end position="493"/>
    </location>
</feature>
<keyword evidence="8 11" id="KW-0472">Membrane</keyword>
<feature type="transmembrane region" description="Helical" evidence="11">
    <location>
        <begin position="629"/>
        <end position="647"/>
    </location>
</feature>
<keyword evidence="4 11" id="KW-0328">Glycosyltransferase</keyword>
<comment type="function">
    <text evidence="10 11">Polymerizes chitin, a structural polymer of the cell wall and septum, by transferring the sugar moiety of UDP-GlcNAc to the non-reducing end of the growing chitin polymer.</text>
</comment>
<evidence type="ECO:0000256" key="8">
    <source>
        <dbReference type="ARBA" id="ARBA00023136"/>
    </source>
</evidence>
<feature type="transmembrane region" description="Helical" evidence="11">
    <location>
        <begin position="667"/>
        <end position="689"/>
    </location>
</feature>
<feature type="transmembrane region" description="Helical" evidence="11">
    <location>
        <begin position="411"/>
        <end position="429"/>
    </location>
</feature>
<dbReference type="GO" id="GO:0004100">
    <property type="term" value="F:chitin synthase activity"/>
    <property type="evidence" value="ECO:0007669"/>
    <property type="project" value="UniProtKB-UniRule"/>
</dbReference>
<evidence type="ECO:0000256" key="5">
    <source>
        <dbReference type="ARBA" id="ARBA00022679"/>
    </source>
</evidence>
<sequence>LTMYNEDEVLFARTFHGVVKNIIHLCSRDRSRVWGKDGWKKVVVCVVSDGRAKINRRTLAYLAAIGVYQDGIAKNFVESIKEDGSKTKKEVTAHIFEYTTQISFDPDMKMKTEDLVPIQVLFCLKEKNAKKINSHRWFFNAFGTILNPNVCVLLDVGTKPGGTSIYHLWKAFDINSNVAGACGEIVAMKGTAGVNLLNPIVACQNFEYKMSNILDKPLESVFGYITVLPGAFSAYRYIALQNDSSTGLGPLHSYFLGEAAHSTDPDGGDKKKGEKDDIFTANMYLAEDRILCFELVAKRNCSWVLHYVKSAYAETDVPDQVPELISQRRRWLNGSFFAGVYAVYNTFAIWRSDHSMIRKVLLHVEMLYQSYNLFFSWFALGNFYLTFYILGNSLTDPVVIEGLWSKTAGDIIFQILRYVYLTLLIIQFIMALGNRPQGSKWAYIASIVFFAFLMLYMLFAAGWLTYKGIAFQLDRQRGALTGANVSTASAILSNATFRNIILSVVATYGLYFVASFLFFEPWHMFTSLGQYLLLVPFYINILNVYAFCNVHDVSWGTKGDNSAKQDLGSAKVSSGKSEVEVEVPVEEKDINEAYEEAVEELKQHVEEEVKHRSPSEKRDDYNKAFRTRVVLAWILSNAALVAAITSADSTLSSMLPQQTRSNTYMAFILWSVTGLAAFRFCGSCTFLLFRLFTGN</sequence>
<dbReference type="EMBL" id="CAJVPV010004290">
    <property type="protein sequence ID" value="CAG8570298.1"/>
    <property type="molecule type" value="Genomic_DNA"/>
</dbReference>
<comment type="subcellular location">
    <subcellularLocation>
        <location evidence="1 11">Cell membrane</location>
        <topology evidence="1 11">Multi-pass membrane protein</topology>
    </subcellularLocation>
</comment>
<evidence type="ECO:0000256" key="7">
    <source>
        <dbReference type="ARBA" id="ARBA00022989"/>
    </source>
</evidence>
<evidence type="ECO:0000313" key="13">
    <source>
        <dbReference type="Proteomes" id="UP000789342"/>
    </source>
</evidence>
<evidence type="ECO:0000256" key="11">
    <source>
        <dbReference type="RuleBase" id="RU366040"/>
    </source>
</evidence>
<dbReference type="InterPro" id="IPR004835">
    <property type="entry name" value="Chitin_synth"/>
</dbReference>
<evidence type="ECO:0000256" key="10">
    <source>
        <dbReference type="ARBA" id="ARBA00024009"/>
    </source>
</evidence>
<evidence type="ECO:0000256" key="1">
    <source>
        <dbReference type="ARBA" id="ARBA00004651"/>
    </source>
</evidence>
<dbReference type="InterPro" id="IPR029044">
    <property type="entry name" value="Nucleotide-diphossugar_trans"/>
</dbReference>
<organism evidence="12 13">
    <name type="scientific">Acaulospora morrowiae</name>
    <dbReference type="NCBI Taxonomy" id="94023"/>
    <lineage>
        <taxon>Eukaryota</taxon>
        <taxon>Fungi</taxon>
        <taxon>Fungi incertae sedis</taxon>
        <taxon>Mucoromycota</taxon>
        <taxon>Glomeromycotina</taxon>
        <taxon>Glomeromycetes</taxon>
        <taxon>Diversisporales</taxon>
        <taxon>Acaulosporaceae</taxon>
        <taxon>Acaulospora</taxon>
    </lineage>
</organism>
<evidence type="ECO:0000256" key="6">
    <source>
        <dbReference type="ARBA" id="ARBA00022692"/>
    </source>
</evidence>
<feature type="transmembrane region" description="Helical" evidence="11">
    <location>
        <begin position="441"/>
        <end position="464"/>
    </location>
</feature>
<keyword evidence="3 11" id="KW-1003">Cell membrane</keyword>
<feature type="transmembrane region" description="Helical" evidence="11">
    <location>
        <begin position="531"/>
        <end position="548"/>
    </location>
</feature>
<dbReference type="PANTHER" id="PTHR22914">
    <property type="entry name" value="CHITIN SYNTHASE"/>
    <property type="match status" value="1"/>
</dbReference>
<evidence type="ECO:0000313" key="12">
    <source>
        <dbReference type="EMBL" id="CAG8570298.1"/>
    </source>
</evidence>
<keyword evidence="5 11" id="KW-0808">Transferase</keyword>
<comment type="catalytic activity">
    <reaction evidence="11">
        <text>[(1-&gt;4)-N-acetyl-beta-D-glucosaminyl](n) + UDP-N-acetyl-alpha-D-glucosamine = [(1-&gt;4)-N-acetyl-beta-D-glucosaminyl](n+1) + UDP + H(+)</text>
        <dbReference type="Rhea" id="RHEA:16637"/>
        <dbReference type="Rhea" id="RHEA-COMP:9593"/>
        <dbReference type="Rhea" id="RHEA-COMP:9595"/>
        <dbReference type="ChEBI" id="CHEBI:15378"/>
        <dbReference type="ChEBI" id="CHEBI:17029"/>
        <dbReference type="ChEBI" id="CHEBI:57705"/>
        <dbReference type="ChEBI" id="CHEBI:58223"/>
        <dbReference type="EC" id="2.4.1.16"/>
    </reaction>
</comment>
<keyword evidence="9 11" id="KW-0961">Cell wall biogenesis/degradation</keyword>
<accession>A0A9N9BJM0</accession>
<gene>
    <name evidence="12" type="ORF">AMORRO_LOCUS6434</name>
</gene>
<dbReference type="Pfam" id="PF01644">
    <property type="entry name" value="Chitin_synth_1"/>
    <property type="match status" value="1"/>
</dbReference>
<dbReference type="AlphaFoldDB" id="A0A9N9BJM0"/>
<comment type="caution">
    <text evidence="12">The sequence shown here is derived from an EMBL/GenBank/DDBJ whole genome shotgun (WGS) entry which is preliminary data.</text>
</comment>
<keyword evidence="7 11" id="KW-1133">Transmembrane helix</keyword>
<dbReference type="GO" id="GO:0071555">
    <property type="term" value="P:cell wall organization"/>
    <property type="evidence" value="ECO:0007669"/>
    <property type="project" value="UniProtKB-KW"/>
</dbReference>
<feature type="transmembrane region" description="Helical" evidence="11">
    <location>
        <begin position="371"/>
        <end position="391"/>
    </location>
</feature>
<evidence type="ECO:0000256" key="3">
    <source>
        <dbReference type="ARBA" id="ARBA00022475"/>
    </source>
</evidence>
<evidence type="ECO:0000256" key="4">
    <source>
        <dbReference type="ARBA" id="ARBA00022676"/>
    </source>
</evidence>
<dbReference type="GO" id="GO:0006031">
    <property type="term" value="P:chitin biosynthetic process"/>
    <property type="evidence" value="ECO:0007669"/>
    <property type="project" value="UniProtKB-UniRule"/>
</dbReference>
<evidence type="ECO:0000256" key="9">
    <source>
        <dbReference type="ARBA" id="ARBA00023316"/>
    </source>
</evidence>
<dbReference type="EC" id="2.4.1.16" evidence="2 11"/>
<comment type="similarity">
    <text evidence="11">Belongs to the chitin synthase family.</text>
</comment>